<evidence type="ECO:0000259" key="3">
    <source>
        <dbReference type="Pfam" id="PF13505"/>
    </source>
</evidence>
<evidence type="ECO:0000313" key="5">
    <source>
        <dbReference type="Proteomes" id="UP000192360"/>
    </source>
</evidence>
<feature type="signal peptide" evidence="2">
    <location>
        <begin position="1"/>
        <end position="21"/>
    </location>
</feature>
<evidence type="ECO:0000313" key="4">
    <source>
        <dbReference type="EMBL" id="SMC44479.1"/>
    </source>
</evidence>
<dbReference type="InterPro" id="IPR027385">
    <property type="entry name" value="Beta-barrel_OMP"/>
</dbReference>
<keyword evidence="5" id="KW-1185">Reference proteome</keyword>
<dbReference type="Pfam" id="PF13505">
    <property type="entry name" value="OMP_b-brl"/>
    <property type="match status" value="1"/>
</dbReference>
<sequence>MIVVKKIISLLVLLFSIGSFAQDKNVSATIAFPMTVGDYEDFNGIVDLGLQVRFTKLGVVNLGGSMDVNYLQNNYNLGTFSIKESALILQPRVFGELSIPSIQKFRPYFGVGYTLVNFTFKSDALIEKDNKGGLNLNLGAAFDLTDNFFVHIQYDTTKIPYKQTIENSENDLVVSYDRSLDLLKIGVGIRF</sequence>
<dbReference type="Gene3D" id="2.40.160.20">
    <property type="match status" value="1"/>
</dbReference>
<evidence type="ECO:0000256" key="2">
    <source>
        <dbReference type="SAM" id="SignalP"/>
    </source>
</evidence>
<dbReference type="Proteomes" id="UP000192360">
    <property type="component" value="Unassembled WGS sequence"/>
</dbReference>
<accession>A0A1W1Z7Q2</accession>
<keyword evidence="1 2" id="KW-0732">Signal</keyword>
<reference evidence="4 5" key="1">
    <citation type="submission" date="2017-04" db="EMBL/GenBank/DDBJ databases">
        <authorList>
            <person name="Afonso C.L."/>
            <person name="Miller P.J."/>
            <person name="Scott M.A."/>
            <person name="Spackman E."/>
            <person name="Goraichik I."/>
            <person name="Dimitrov K.M."/>
            <person name="Suarez D.L."/>
            <person name="Swayne D.E."/>
        </authorList>
    </citation>
    <scope>NUCLEOTIDE SEQUENCE [LARGE SCALE GENOMIC DNA]</scope>
    <source>
        <strain evidence="4 5">DSM 21164</strain>
    </source>
</reference>
<proteinExistence type="predicted"/>
<dbReference type="EMBL" id="FWXO01000001">
    <property type="protein sequence ID" value="SMC44479.1"/>
    <property type="molecule type" value="Genomic_DNA"/>
</dbReference>
<dbReference type="STRING" id="504486.SAMN05660703_1254"/>
<feature type="domain" description="Outer membrane protein beta-barrel" evidence="3">
    <location>
        <begin position="8"/>
        <end position="191"/>
    </location>
</feature>
<protein>
    <submittedName>
        <fullName evidence="4">Opacity protein</fullName>
    </submittedName>
</protein>
<dbReference type="AlphaFoldDB" id="A0A1W1Z7Q2"/>
<feature type="chain" id="PRO_5012551692" evidence="2">
    <location>
        <begin position="22"/>
        <end position="191"/>
    </location>
</feature>
<evidence type="ECO:0000256" key="1">
    <source>
        <dbReference type="ARBA" id="ARBA00022729"/>
    </source>
</evidence>
<dbReference type="SUPFAM" id="SSF56925">
    <property type="entry name" value="OMPA-like"/>
    <property type="match status" value="1"/>
</dbReference>
<name>A0A1W1Z7Q2_9FLAO</name>
<organism evidence="4 5">
    <name type="scientific">Cellulophaga tyrosinoxydans</name>
    <dbReference type="NCBI Taxonomy" id="504486"/>
    <lineage>
        <taxon>Bacteria</taxon>
        <taxon>Pseudomonadati</taxon>
        <taxon>Bacteroidota</taxon>
        <taxon>Flavobacteriia</taxon>
        <taxon>Flavobacteriales</taxon>
        <taxon>Flavobacteriaceae</taxon>
        <taxon>Cellulophaga</taxon>
    </lineage>
</organism>
<dbReference type="InterPro" id="IPR011250">
    <property type="entry name" value="OMP/PagP_B-barrel"/>
</dbReference>
<gene>
    <name evidence="4" type="ORF">SAMN05660703_1254</name>
</gene>